<proteinExistence type="predicted"/>
<name>A0ABU3QLP7_9ACTN</name>
<protein>
    <submittedName>
        <fullName evidence="1">Uncharacterized protein</fullName>
    </submittedName>
</protein>
<dbReference type="Proteomes" id="UP001250181">
    <property type="component" value="Unassembled WGS sequence"/>
</dbReference>
<evidence type="ECO:0000313" key="1">
    <source>
        <dbReference type="EMBL" id="MDT9683359.1"/>
    </source>
</evidence>
<dbReference type="EMBL" id="JAWCTQ010000016">
    <property type="protein sequence ID" value="MDT9683359.1"/>
    <property type="molecule type" value="Genomic_DNA"/>
</dbReference>
<gene>
    <name evidence="1" type="ORF">RND61_14940</name>
</gene>
<keyword evidence="2" id="KW-1185">Reference proteome</keyword>
<comment type="caution">
    <text evidence="1">The sequence shown here is derived from an EMBL/GenBank/DDBJ whole genome shotgun (WGS) entry which is preliminary data.</text>
</comment>
<organism evidence="1 2">
    <name type="scientific">Streptomyces tamarix</name>
    <dbReference type="NCBI Taxonomy" id="3078565"/>
    <lineage>
        <taxon>Bacteria</taxon>
        <taxon>Bacillati</taxon>
        <taxon>Actinomycetota</taxon>
        <taxon>Actinomycetes</taxon>
        <taxon>Kitasatosporales</taxon>
        <taxon>Streptomycetaceae</taxon>
        <taxon>Streptomyces</taxon>
    </lineage>
</organism>
<evidence type="ECO:0000313" key="2">
    <source>
        <dbReference type="Proteomes" id="UP001250181"/>
    </source>
</evidence>
<reference evidence="1 2" key="1">
    <citation type="submission" date="2023-09" db="EMBL/GenBank/DDBJ databases">
        <title>Streptomyces sp. nov.: A antagonism against Alternaria gaisen Producing Streptochlin, Isolated from Tamarix root soil.</title>
        <authorList>
            <person name="Chen Y."/>
        </authorList>
    </citation>
    <scope>NUCLEOTIDE SEQUENCE [LARGE SCALE GENOMIC DNA]</scope>
    <source>
        <strain evidence="1 2">TRM76323</strain>
    </source>
</reference>
<accession>A0ABU3QLP7</accession>
<sequence length="62" mass="6776">MADIENVSSVEDGIKFLNDVISRLEKLSTNSDDDAYARAAISGKLTAYVLSRDLLIKISNSK</sequence>
<dbReference type="RefSeq" id="WP_315878433.1">
    <property type="nucleotide sequence ID" value="NZ_JAWCTQ010000016.1"/>
</dbReference>